<dbReference type="PROSITE" id="PS51257">
    <property type="entry name" value="PROKAR_LIPOPROTEIN"/>
    <property type="match status" value="1"/>
</dbReference>
<keyword evidence="2" id="KW-0812">Transmembrane</keyword>
<keyword evidence="3" id="KW-0732">Signal</keyword>
<evidence type="ECO:0000313" key="4">
    <source>
        <dbReference type="Proteomes" id="UP000322000"/>
    </source>
</evidence>
<dbReference type="RefSeq" id="XP_026740195.1">
    <property type="nucleotide sequence ID" value="XM_026884394.1"/>
</dbReference>
<feature type="transmembrane region" description="Helical" evidence="2">
    <location>
        <begin position="233"/>
        <end position="255"/>
    </location>
</feature>
<gene>
    <name evidence="5" type="primary">LOC113502734</name>
</gene>
<dbReference type="AlphaFoldDB" id="A0A7E5WHI6"/>
<evidence type="ECO:0000256" key="2">
    <source>
        <dbReference type="SAM" id="Phobius"/>
    </source>
</evidence>
<reference evidence="5" key="1">
    <citation type="submission" date="2025-08" db="UniProtKB">
        <authorList>
            <consortium name="RefSeq"/>
        </authorList>
    </citation>
    <scope>IDENTIFICATION</scope>
</reference>
<dbReference type="InterPro" id="IPR009832">
    <property type="entry name" value="DUF1397"/>
</dbReference>
<dbReference type="InParanoid" id="A0A7E5WHI6"/>
<evidence type="ECO:0000313" key="5">
    <source>
        <dbReference type="RefSeq" id="XP_026740195.1"/>
    </source>
</evidence>
<feature type="chain" id="PRO_5028858033" evidence="3">
    <location>
        <begin position="20"/>
        <end position="261"/>
    </location>
</feature>
<dbReference type="OrthoDB" id="7393997at2759"/>
<dbReference type="Pfam" id="PF07165">
    <property type="entry name" value="DUF1397"/>
    <property type="match status" value="1"/>
</dbReference>
<sequence length="261" mass="29012">MYRSILIVVLLSFLSCVFATTPIPTPPTATSNSTSYNETSGHCRETNPDVNRTRSLAQNCFKSIVYDYLRLINPIQICSDVNDMEINLKKHIETVKSKCHHALRTNPTIILELLRLSFKDDKFEEVYSDVKCIDDRKPAITKCIKDTVGSKVIASLNKTQKHSSWIDKSQLLPSNWSCDKADEIKTCVARTLNECKPTTRQFVESLFNISKSSCPKLNGSASATTNSDNQKPISAIIGSTTGVLIAVLVAVVIIVKIKRSK</sequence>
<dbReference type="Proteomes" id="UP000322000">
    <property type="component" value="Chromosome 17"/>
</dbReference>
<dbReference type="GeneID" id="113502734"/>
<protein>
    <submittedName>
        <fullName evidence="5">Uncharacterized protein LOC113502734</fullName>
    </submittedName>
</protein>
<feature type="signal peptide" evidence="3">
    <location>
        <begin position="1"/>
        <end position="19"/>
    </location>
</feature>
<proteinExistence type="predicted"/>
<evidence type="ECO:0000256" key="1">
    <source>
        <dbReference type="SAM" id="MobiDB-lite"/>
    </source>
</evidence>
<feature type="region of interest" description="Disordered" evidence="1">
    <location>
        <begin position="27"/>
        <end position="48"/>
    </location>
</feature>
<evidence type="ECO:0000256" key="3">
    <source>
        <dbReference type="SAM" id="SignalP"/>
    </source>
</evidence>
<name>A0A7E5WHI6_TRINI</name>
<keyword evidence="2" id="KW-1133">Transmembrane helix</keyword>
<keyword evidence="4" id="KW-1185">Reference proteome</keyword>
<organism evidence="4 5">
    <name type="scientific">Trichoplusia ni</name>
    <name type="common">Cabbage looper</name>
    <dbReference type="NCBI Taxonomy" id="7111"/>
    <lineage>
        <taxon>Eukaryota</taxon>
        <taxon>Metazoa</taxon>
        <taxon>Ecdysozoa</taxon>
        <taxon>Arthropoda</taxon>
        <taxon>Hexapoda</taxon>
        <taxon>Insecta</taxon>
        <taxon>Pterygota</taxon>
        <taxon>Neoptera</taxon>
        <taxon>Endopterygota</taxon>
        <taxon>Lepidoptera</taxon>
        <taxon>Glossata</taxon>
        <taxon>Ditrysia</taxon>
        <taxon>Noctuoidea</taxon>
        <taxon>Noctuidae</taxon>
        <taxon>Plusiinae</taxon>
        <taxon>Trichoplusia</taxon>
    </lineage>
</organism>
<dbReference type="KEGG" id="tnl:113502734"/>
<accession>A0A7E5WHI6</accession>
<keyword evidence="2" id="KW-0472">Membrane</keyword>